<evidence type="ECO:0000313" key="9">
    <source>
        <dbReference type="EMBL" id="QPG05307.1"/>
    </source>
</evidence>
<dbReference type="GO" id="GO:0046914">
    <property type="term" value="F:transition metal ion binding"/>
    <property type="evidence" value="ECO:0007669"/>
    <property type="project" value="TreeGrafter"/>
</dbReference>
<dbReference type="Gene3D" id="6.10.140.730">
    <property type="match status" value="1"/>
</dbReference>
<comment type="similarity">
    <text evidence="1">Belongs to the membrane fusion protein (MFP) (TC 8.A.1) family.</text>
</comment>
<dbReference type="EMBL" id="CP064795">
    <property type="protein sequence ID" value="QPG05307.1"/>
    <property type="molecule type" value="Genomic_DNA"/>
</dbReference>
<proteinExistence type="inferred from homology"/>
<dbReference type="RefSeq" id="WP_195810397.1">
    <property type="nucleotide sequence ID" value="NZ_CP064795.1"/>
</dbReference>
<feature type="region of interest" description="Disordered" evidence="3">
    <location>
        <begin position="497"/>
        <end position="521"/>
    </location>
</feature>
<feature type="compositionally biased region" description="Basic and acidic residues" evidence="3">
    <location>
        <begin position="504"/>
        <end position="521"/>
    </location>
</feature>
<dbReference type="InterPro" id="IPR051909">
    <property type="entry name" value="MFP_Cation_Efflux"/>
</dbReference>
<dbReference type="InterPro" id="IPR042230">
    <property type="entry name" value="CusF_sf"/>
</dbReference>
<dbReference type="Pfam" id="PF25869">
    <property type="entry name" value="3HB_CusB"/>
    <property type="match status" value="1"/>
</dbReference>
<dbReference type="GO" id="GO:0022857">
    <property type="term" value="F:transmembrane transporter activity"/>
    <property type="evidence" value="ECO:0007669"/>
    <property type="project" value="InterPro"/>
</dbReference>
<dbReference type="GO" id="GO:0016020">
    <property type="term" value="C:membrane"/>
    <property type="evidence" value="ECO:0007669"/>
    <property type="project" value="InterPro"/>
</dbReference>
<protein>
    <submittedName>
        <fullName evidence="9">Efflux RND transporter periplasmic adaptor subunit</fullName>
    </submittedName>
</protein>
<dbReference type="InterPro" id="IPR058627">
    <property type="entry name" value="MdtA-like_C"/>
</dbReference>
<dbReference type="Pfam" id="PF25919">
    <property type="entry name" value="BSH_CusB"/>
    <property type="match status" value="1"/>
</dbReference>
<feature type="region of interest" description="Disordered" evidence="3">
    <location>
        <begin position="403"/>
        <end position="423"/>
    </location>
</feature>
<dbReference type="InterPro" id="IPR058792">
    <property type="entry name" value="Beta-barrel_RND_2"/>
</dbReference>
<dbReference type="Pfam" id="PF25954">
    <property type="entry name" value="Beta-barrel_RND_2"/>
    <property type="match status" value="1"/>
</dbReference>
<evidence type="ECO:0000256" key="1">
    <source>
        <dbReference type="ARBA" id="ARBA00009477"/>
    </source>
</evidence>
<reference evidence="9 10" key="1">
    <citation type="submission" date="2020-11" db="EMBL/GenBank/DDBJ databases">
        <title>Complete genome sequence for Salinimonas sp. strain G2-b.</title>
        <authorList>
            <person name="Park S.-J."/>
        </authorList>
    </citation>
    <scope>NUCLEOTIDE SEQUENCE [LARGE SCALE GENOMIC DNA]</scope>
    <source>
        <strain evidence="9 10">G2-b</strain>
    </source>
</reference>
<gene>
    <name evidence="9" type="ORF">IT774_14510</name>
</gene>
<dbReference type="InterPro" id="IPR045800">
    <property type="entry name" value="HMBD"/>
</dbReference>
<evidence type="ECO:0000259" key="4">
    <source>
        <dbReference type="Pfam" id="PF19335"/>
    </source>
</evidence>
<dbReference type="SUPFAM" id="SSF111369">
    <property type="entry name" value="HlyD-like secretion proteins"/>
    <property type="match status" value="1"/>
</dbReference>
<dbReference type="PANTHER" id="PTHR30097">
    <property type="entry name" value="CATION EFFLUX SYSTEM PROTEIN CUSB"/>
    <property type="match status" value="1"/>
</dbReference>
<evidence type="ECO:0000313" key="10">
    <source>
        <dbReference type="Proteomes" id="UP000595095"/>
    </source>
</evidence>
<dbReference type="InterPro" id="IPR021647">
    <property type="entry name" value="CusF_Ec"/>
</dbReference>
<feature type="domain" description="CusB-like barrel-sandwich hybrid" evidence="6">
    <location>
        <begin position="123"/>
        <end position="239"/>
    </location>
</feature>
<dbReference type="Pfam" id="PF19335">
    <property type="entry name" value="HMBD"/>
    <property type="match status" value="1"/>
</dbReference>
<feature type="domain" description="CusB-like beta-barrel" evidence="7">
    <location>
        <begin position="243"/>
        <end position="320"/>
    </location>
</feature>
<dbReference type="Pfam" id="PF25967">
    <property type="entry name" value="RND-MFP_C"/>
    <property type="match status" value="1"/>
</dbReference>
<dbReference type="FunFam" id="2.40.30.170:FF:000010">
    <property type="entry name" value="Efflux RND transporter periplasmic adaptor subunit"/>
    <property type="match status" value="1"/>
</dbReference>
<dbReference type="GO" id="GO:0060003">
    <property type="term" value="P:copper ion export"/>
    <property type="evidence" value="ECO:0007669"/>
    <property type="project" value="TreeGrafter"/>
</dbReference>
<dbReference type="InterPro" id="IPR058790">
    <property type="entry name" value="BSH_CusB"/>
</dbReference>
<evidence type="ECO:0000259" key="5">
    <source>
        <dbReference type="Pfam" id="PF25869"/>
    </source>
</evidence>
<evidence type="ECO:0000259" key="8">
    <source>
        <dbReference type="Pfam" id="PF25967"/>
    </source>
</evidence>
<dbReference type="Proteomes" id="UP000595095">
    <property type="component" value="Chromosome"/>
</dbReference>
<feature type="domain" description="Heavy metal binding" evidence="4">
    <location>
        <begin position="44"/>
        <end position="70"/>
    </location>
</feature>
<feature type="domain" description="CusB-like three alpha-helical bundle" evidence="5">
    <location>
        <begin position="158"/>
        <end position="206"/>
    </location>
</feature>
<dbReference type="Gene3D" id="2.40.420.20">
    <property type="match status" value="1"/>
</dbReference>
<dbReference type="Gene3D" id="2.40.30.170">
    <property type="match status" value="1"/>
</dbReference>
<evidence type="ECO:0000259" key="6">
    <source>
        <dbReference type="Pfam" id="PF25919"/>
    </source>
</evidence>
<name>A0A7S9DWK7_9ALTE</name>
<evidence type="ECO:0000256" key="3">
    <source>
        <dbReference type="SAM" id="MobiDB-lite"/>
    </source>
</evidence>
<evidence type="ECO:0000256" key="2">
    <source>
        <dbReference type="ARBA" id="ARBA00022448"/>
    </source>
</evidence>
<dbReference type="InterPro" id="IPR006143">
    <property type="entry name" value="RND_pump_MFP"/>
</dbReference>
<dbReference type="GO" id="GO:0015679">
    <property type="term" value="P:plasma membrane copper ion transport"/>
    <property type="evidence" value="ECO:0007669"/>
    <property type="project" value="TreeGrafter"/>
</dbReference>
<sequence length="521" mass="56712">MKNKITALFMLVAGMLIGAALLAWLTPGAKTTAPVANEHAEPLYWVAPMDDNYRRDRPGKSPMGMDLVPVYADSKQSLSPGTVTISPAIQHNFGVTVAPVTYGKLEPSLTTVGYVDYDESLLAHLHPRTAGWIEQVFVNATGEVVAADQPLYTLYSPELVNAQEELLIALKRNNTNLITAAKARLQALGLTAKHIHDLTQSRQLQQSVTFLAPQAGFIKQLNIREGFYVEPASLMMSIASLDSVWIKAEISESLTGLVAIDNTADISVTARPGERWQGKVVHVHPAMNPATRSLRARIQVPNPTQQLKPNMFATVTLHTQPLPATLLIPEAALIRVGQEQRVVVALSNTTFKSIAVTAGRSANGQVQILKGLQAGDKVVTSAQFLIDSESSKASDLKRLAPDQTHANQNQSGHAVEPPTQTDTADSVWVQATVIETMPAMHQLKVSHQAVADWDWPVMTMMFKVTADIELRALTAGQNVQIELTRYADNAVTITQLKPVPEHSPTGHDDQKDTAQEHAHHD</sequence>
<feature type="compositionally biased region" description="Polar residues" evidence="3">
    <location>
        <begin position="404"/>
        <end position="423"/>
    </location>
</feature>
<dbReference type="Gene3D" id="2.40.50.320">
    <property type="entry name" value="Copper binding periplasmic protein CusF"/>
    <property type="match status" value="1"/>
</dbReference>
<dbReference type="Pfam" id="PF11604">
    <property type="entry name" value="CusF_Ec"/>
    <property type="match status" value="1"/>
</dbReference>
<evidence type="ECO:0000259" key="7">
    <source>
        <dbReference type="Pfam" id="PF25954"/>
    </source>
</evidence>
<organism evidence="9 10">
    <name type="scientific">Salinimonas marina</name>
    <dbReference type="NCBI Taxonomy" id="2785918"/>
    <lineage>
        <taxon>Bacteria</taxon>
        <taxon>Pseudomonadati</taxon>
        <taxon>Pseudomonadota</taxon>
        <taxon>Gammaproteobacteria</taxon>
        <taxon>Alteromonadales</taxon>
        <taxon>Alteromonadaceae</taxon>
        <taxon>Alteromonas/Salinimonas group</taxon>
        <taxon>Salinimonas</taxon>
    </lineage>
</organism>
<feature type="domain" description="Multidrug resistance protein MdtA-like C-terminal permuted SH3" evidence="8">
    <location>
        <begin position="326"/>
        <end position="381"/>
    </location>
</feature>
<keyword evidence="10" id="KW-1185">Reference proteome</keyword>
<keyword evidence="2" id="KW-0813">Transport</keyword>
<dbReference type="PANTHER" id="PTHR30097:SF15">
    <property type="entry name" value="CATION EFFLUX SYSTEM PROTEIN CUSB"/>
    <property type="match status" value="1"/>
</dbReference>
<dbReference type="AlphaFoldDB" id="A0A7S9DWK7"/>
<accession>A0A7S9DWK7</accession>
<dbReference type="NCBIfam" id="TIGR01730">
    <property type="entry name" value="RND_mfp"/>
    <property type="match status" value="1"/>
</dbReference>
<dbReference type="KEGG" id="smaa:IT774_14510"/>
<dbReference type="GO" id="GO:0030288">
    <property type="term" value="C:outer membrane-bounded periplasmic space"/>
    <property type="evidence" value="ECO:0007669"/>
    <property type="project" value="TreeGrafter"/>
</dbReference>
<dbReference type="InterPro" id="IPR058791">
    <property type="entry name" value="3HB_CusB"/>
</dbReference>